<proteinExistence type="predicted"/>
<keyword evidence="4" id="KW-1185">Reference proteome</keyword>
<dbReference type="SUPFAM" id="SSF88723">
    <property type="entry name" value="PIN domain-like"/>
    <property type="match status" value="1"/>
</dbReference>
<dbReference type="EMBL" id="CP000322">
    <property type="protein sequence ID" value="ABE65128.1"/>
    <property type="molecule type" value="Genomic_DNA"/>
</dbReference>
<organism evidence="3 4">
    <name type="scientific">Nitrobacter hamburgensis (strain DSM 10229 / NCIMB 13809 / X14)</name>
    <dbReference type="NCBI Taxonomy" id="323097"/>
    <lineage>
        <taxon>Bacteria</taxon>
        <taxon>Pseudomonadati</taxon>
        <taxon>Pseudomonadota</taxon>
        <taxon>Alphaproteobacteria</taxon>
        <taxon>Hyphomicrobiales</taxon>
        <taxon>Nitrobacteraceae</taxon>
        <taxon>Nitrobacter</taxon>
    </lineage>
</organism>
<feature type="domain" description="PIN" evidence="1">
    <location>
        <begin position="6"/>
        <end position="130"/>
    </location>
</feature>
<dbReference type="Proteomes" id="UP000001953">
    <property type="component" value="Plasmid 3"/>
</dbReference>
<dbReference type="CDD" id="cd09872">
    <property type="entry name" value="PIN_Sll0205-like"/>
    <property type="match status" value="1"/>
</dbReference>
<accession>Q1QF69</accession>
<reference evidence="4" key="1">
    <citation type="submission" date="2006-03" db="EMBL/GenBank/DDBJ databases">
        <title>Complete sequence of plasmid 1 of Nitrobacter hamburgensis X14.</title>
        <authorList>
            <consortium name="US DOE Joint Genome Institute"/>
            <person name="Copeland A."/>
            <person name="Lucas S."/>
            <person name="Lapidus A."/>
            <person name="Barry K."/>
            <person name="Detter J.C."/>
            <person name="Glavina del Rio T."/>
            <person name="Hammon N."/>
            <person name="Israni S."/>
            <person name="Dalin E."/>
            <person name="Tice H."/>
            <person name="Pitluck S."/>
            <person name="Chain P."/>
            <person name="Malfatti S."/>
            <person name="Shin M."/>
            <person name="Vergez L."/>
            <person name="Schmutz J."/>
            <person name="Larimer F."/>
            <person name="Land M."/>
            <person name="Hauser L."/>
            <person name="Kyrpides N."/>
            <person name="Ivanova N."/>
            <person name="Ward B."/>
            <person name="Arp D."/>
            <person name="Klotz M."/>
            <person name="Stein L."/>
            <person name="O'Mullan G."/>
            <person name="Starkenburg S."/>
            <person name="Sayavedra L."/>
            <person name="Poret-Peterson A.T."/>
            <person name="Gentry M.E."/>
            <person name="Bruce D."/>
            <person name="Richardson P."/>
        </authorList>
    </citation>
    <scope>NUCLEOTIDE SEQUENCE [LARGE SCALE GENOMIC DNA]</scope>
    <source>
        <strain evidence="4">DSM 10229 / NCIMB 13809 / X14</strain>
        <plasmid evidence="4">Plasmid pNITHX1</plasmid>
    </source>
</reference>
<dbReference type="HOGENOM" id="CLU_129890_2_1_5"/>
<dbReference type="EMBL" id="CP000320">
    <property type="protein sequence ID" value="ABE64911.1"/>
    <property type="molecule type" value="Genomic_DNA"/>
</dbReference>
<dbReference type="AlphaFoldDB" id="Q1QF69"/>
<dbReference type="PANTHER" id="PTHR36173">
    <property type="entry name" value="RIBONUCLEASE VAPC16-RELATED"/>
    <property type="match status" value="1"/>
</dbReference>
<dbReference type="Pfam" id="PF01850">
    <property type="entry name" value="PIN"/>
    <property type="match status" value="1"/>
</dbReference>
<geneLocation type="plasmid" evidence="4">
    <name>pNITHX1</name>
</geneLocation>
<reference evidence="4" key="2">
    <citation type="submission" date="2006-03" db="EMBL/GenBank/DDBJ databases">
        <title>Complete sequence of plasmid 3 of Nitrobacter hamburgensis X14.</title>
        <authorList>
            <consortium name="US DOE Joint Genome Institute"/>
            <person name="Copeland A."/>
            <person name="Lucas S."/>
            <person name="Lapidus A."/>
            <person name="Barry K."/>
            <person name="Detter J.C."/>
            <person name="Glavina del Rio T."/>
            <person name="Hammon N."/>
            <person name="Israni S."/>
            <person name="Dalin E."/>
            <person name="Tice H."/>
            <person name="Pitluck S."/>
            <person name="Chain P."/>
            <person name="Malfatti S."/>
            <person name="Shin M."/>
            <person name="Vergez L."/>
            <person name="Schmutz J."/>
            <person name="Larimer F."/>
            <person name="Land M."/>
            <person name="Hauser L."/>
            <person name="Kyrpides N."/>
            <person name="Ivanova N."/>
            <person name="Ward B."/>
            <person name="Arp D."/>
            <person name="Klotz M."/>
            <person name="Stein L."/>
            <person name="O'Mullan G."/>
            <person name="Starkenburg S."/>
            <person name="Sayavedra L."/>
            <person name="Poret-Peterson A.T."/>
            <person name="Gentry M.E."/>
            <person name="Bruce D."/>
            <person name="Richardson P."/>
        </authorList>
    </citation>
    <scope>NUCLEOTIDE SEQUENCE [LARGE SCALE GENOMIC DNA]</scope>
    <source>
        <strain evidence="4">DSM 10229 / NCIMB 13809 / X14</strain>
        <plasmid evidence="4">Plasmid pNITHX3</plasmid>
    </source>
</reference>
<evidence type="ECO:0000313" key="4">
    <source>
        <dbReference type="Proteomes" id="UP000001953"/>
    </source>
</evidence>
<geneLocation type="plasmid" evidence="3">
    <name>3</name>
</geneLocation>
<reference evidence="2" key="3">
    <citation type="submission" date="2006-03" db="EMBL/GenBank/DDBJ databases">
        <title>Complete sequence of Plasmid1 of Nitrobacter hamburgensis X14.</title>
        <authorList>
            <consortium name="US DOE Joint Genome Institute"/>
            <person name="Copeland A."/>
            <person name="Lucas S."/>
            <person name="Lapidus A."/>
            <person name="Barry K."/>
            <person name="Detter J.C."/>
            <person name="Glavina del Rio T."/>
            <person name="Hammon N."/>
            <person name="Israni S."/>
            <person name="Dalin E."/>
            <person name="Tice H."/>
            <person name="Pitluck S."/>
            <person name="Chain P."/>
            <person name="Malfatti S."/>
            <person name="Shin M."/>
            <person name="Vergez L."/>
            <person name="Schmutz J."/>
            <person name="Larimer F."/>
            <person name="Land M."/>
            <person name="Hauser L."/>
            <person name="Kyrpides N."/>
            <person name="Ivanova N."/>
            <person name="Ward B."/>
            <person name="Arp D."/>
            <person name="Klotz M."/>
            <person name="Stein L."/>
            <person name="O'Mullan G."/>
            <person name="Starkenburg S."/>
            <person name="Sayavedra L."/>
            <person name="Poret-Peterson A.T."/>
            <person name="Gentry M.E."/>
            <person name="Bruce D."/>
            <person name="Richardson P."/>
        </authorList>
    </citation>
    <scope>NUCLEOTIDE SEQUENCE</scope>
    <source>
        <strain evidence="2">X14</strain>
        <plasmid evidence="2">1</plasmid>
    </source>
</reference>
<dbReference type="InterPro" id="IPR002716">
    <property type="entry name" value="PIN_dom"/>
</dbReference>
<name>Q1QF69_NITHX</name>
<keyword evidence="3" id="KW-0614">Plasmid</keyword>
<reference evidence="3" key="4">
    <citation type="submission" date="2006-03" db="EMBL/GenBank/DDBJ databases">
        <title>Complete sequence of Plasmid3 of Nitrobacter hamburgensis X14.</title>
        <authorList>
            <consortium name="US DOE Joint Genome Institute"/>
            <person name="Copeland A."/>
            <person name="Lucas S."/>
            <person name="Lapidus A."/>
            <person name="Barry K."/>
            <person name="Detter J.C."/>
            <person name="Glavina del Rio T."/>
            <person name="Hammon N."/>
            <person name="Israni S."/>
            <person name="Dalin E."/>
            <person name="Tice H."/>
            <person name="Pitluck S."/>
            <person name="Chain P."/>
            <person name="Malfatti S."/>
            <person name="Shin M."/>
            <person name="Vergez L."/>
            <person name="Schmutz J."/>
            <person name="Larimer F."/>
            <person name="Land M."/>
            <person name="Hauser L."/>
            <person name="Kyrpides N."/>
            <person name="Ivanova N."/>
            <person name="Ward B."/>
            <person name="Arp D."/>
            <person name="Klotz M."/>
            <person name="Stein L."/>
            <person name="O'Mullan G."/>
            <person name="Starkenburg S."/>
            <person name="Sayavedra L."/>
            <person name="Poret-Peterson A.T."/>
            <person name="Gentry M.E."/>
            <person name="Bruce D."/>
            <person name="Richardson P."/>
        </authorList>
    </citation>
    <scope>NUCLEOTIDE SEQUENCE</scope>
    <source>
        <strain evidence="3">X14</strain>
        <plasmid evidence="3">3</plasmid>
    </source>
</reference>
<dbReference type="InterPro" id="IPR029060">
    <property type="entry name" value="PIN-like_dom_sf"/>
</dbReference>
<geneLocation type="plasmid" evidence="4">
    <name>pNITHX3</name>
</geneLocation>
<sequence length="142" mass="16217">MTEALLLDTHIALWLDSGNDRLHHSTRALIDNCWRNGGTIFLSSVTAWEIALLVDTGRIELDIPVDAWIDRFLDRPGLEGVPLAHRAAARSYQLHHLEHRDPADRLLIATAIDLRCPLVTYDERITQFGKKRGRQQEFSIEI</sequence>
<gene>
    <name evidence="2" type="ordered locus">Nham_4312</name>
    <name evidence="3" type="ordered locus">Nham_4553</name>
</gene>
<evidence type="ECO:0000313" key="3">
    <source>
        <dbReference type="EMBL" id="ABE65128.1"/>
    </source>
</evidence>
<protein>
    <submittedName>
        <fullName evidence="3">PilT protein-like</fullName>
    </submittedName>
</protein>
<dbReference type="KEGG" id="nha:Nham_4553"/>
<dbReference type="PANTHER" id="PTHR36173:SF1">
    <property type="entry name" value="RIBONUCLEASE VAPC22"/>
    <property type="match status" value="1"/>
</dbReference>
<geneLocation type="plasmid" evidence="2">
    <name>1</name>
</geneLocation>
<evidence type="ECO:0000259" key="1">
    <source>
        <dbReference type="Pfam" id="PF01850"/>
    </source>
</evidence>
<dbReference type="InterPro" id="IPR041705">
    <property type="entry name" value="PIN_Sll0205"/>
</dbReference>
<dbReference type="Proteomes" id="UP000001953">
    <property type="component" value="Plasmid 1"/>
</dbReference>
<evidence type="ECO:0000313" key="2">
    <source>
        <dbReference type="EMBL" id="ABE64911.1"/>
    </source>
</evidence>
<dbReference type="Gene3D" id="3.40.50.1010">
    <property type="entry name" value="5'-nuclease"/>
    <property type="match status" value="1"/>
</dbReference>
<dbReference type="InterPro" id="IPR052919">
    <property type="entry name" value="TA_system_RNase"/>
</dbReference>
<dbReference type="KEGG" id="nha:Nham_4312"/>
<dbReference type="RefSeq" id="WP_011504829.1">
    <property type="nucleotide sequence ID" value="NC_007959.1"/>
</dbReference>